<dbReference type="InterPro" id="IPR015422">
    <property type="entry name" value="PyrdxlP-dep_Trfase_small"/>
</dbReference>
<dbReference type="GO" id="GO:1990411">
    <property type="term" value="F:hercynylcysteine sulfoxide lyase activity (ergothioneine-forming)"/>
    <property type="evidence" value="ECO:0007669"/>
    <property type="project" value="RHEA"/>
</dbReference>
<comment type="similarity">
    <text evidence="3">Belongs to the class-V pyridoxal-phosphate-dependent aminotransferase family. EgtE subfamily.</text>
</comment>
<dbReference type="PANTHER" id="PTHR43586">
    <property type="entry name" value="CYSTEINE DESULFURASE"/>
    <property type="match status" value="1"/>
</dbReference>
<feature type="modified residue" description="N6-(pyridoxal phosphate)lysine" evidence="3">
    <location>
        <position position="208"/>
    </location>
</feature>
<dbReference type="EC" id="4.4.-.-" evidence="3"/>
<keyword evidence="2 3" id="KW-0663">Pyridoxal phosphate</keyword>
<dbReference type="RefSeq" id="WP_043397216.1">
    <property type="nucleotide sequence ID" value="NZ_JXST01000007.1"/>
</dbReference>
<dbReference type="SUPFAM" id="SSF53383">
    <property type="entry name" value="PLP-dependent transferases"/>
    <property type="match status" value="1"/>
</dbReference>
<dbReference type="InterPro" id="IPR015424">
    <property type="entry name" value="PyrdxlP-dep_Trfase"/>
</dbReference>
<dbReference type="UniPathway" id="UPA01014"/>
<dbReference type="HAMAP" id="MF_02038">
    <property type="entry name" value="EgtE"/>
    <property type="match status" value="1"/>
</dbReference>
<name>A0A0D1JYC8_9MYCO</name>
<dbReference type="Pfam" id="PF00266">
    <property type="entry name" value="Aminotran_5"/>
    <property type="match status" value="1"/>
</dbReference>
<dbReference type="Gene3D" id="3.90.1150.10">
    <property type="entry name" value="Aspartate Aminotransferase, domain 1"/>
    <property type="match status" value="1"/>
</dbReference>
<dbReference type="AlphaFoldDB" id="A0A0D1JYC8"/>
<protein>
    <recommendedName>
        <fullName evidence="3">Probable hercynylcysteine sulfoxide lyase</fullName>
        <ecNumber evidence="3">4.4.-.-</ecNumber>
    </recommendedName>
</protein>
<dbReference type="InterPro" id="IPR015421">
    <property type="entry name" value="PyrdxlP-dep_Trfase_major"/>
</dbReference>
<dbReference type="InterPro" id="IPR027563">
    <property type="entry name" value="EgtE"/>
</dbReference>
<dbReference type="NCBIfam" id="TIGR04343">
    <property type="entry name" value="egtE_PLP_lyase"/>
    <property type="match status" value="1"/>
</dbReference>
<reference evidence="5 6" key="1">
    <citation type="submission" date="2015-01" db="EMBL/GenBank/DDBJ databases">
        <title>Genome sequence of Mycobacterium llatzerense and Mycobacterium immunogenum recovered from brain abscess.</title>
        <authorList>
            <person name="Greninger A.L."/>
            <person name="Langelier C."/>
            <person name="Cunningham G."/>
            <person name="Chiu C.Y."/>
            <person name="Miller S."/>
        </authorList>
    </citation>
    <scope>NUCLEOTIDE SEQUENCE [LARGE SCALE GENOMIC DNA]</scope>
    <source>
        <strain evidence="5 6">CLUC14</strain>
    </source>
</reference>
<comment type="pathway">
    <text evidence="3">Amino-acid biosynthesis; ergothioneine biosynthesis.</text>
</comment>
<feature type="domain" description="Aminotransferase class V" evidence="4">
    <location>
        <begin position="24"/>
        <end position="367"/>
    </location>
</feature>
<proteinExistence type="inferred from homology"/>
<dbReference type="EMBL" id="JXST01000007">
    <property type="protein sequence ID" value="KIU17589.1"/>
    <property type="molecule type" value="Genomic_DNA"/>
</dbReference>
<dbReference type="Gene3D" id="3.40.640.10">
    <property type="entry name" value="Type I PLP-dependent aspartate aminotransferase-like (Major domain)"/>
    <property type="match status" value="1"/>
</dbReference>
<evidence type="ECO:0000256" key="2">
    <source>
        <dbReference type="ARBA" id="ARBA00022898"/>
    </source>
</evidence>
<dbReference type="STRING" id="280871.TL10_06545"/>
<evidence type="ECO:0000313" key="5">
    <source>
        <dbReference type="EMBL" id="KIU17589.1"/>
    </source>
</evidence>
<evidence type="ECO:0000256" key="1">
    <source>
        <dbReference type="ARBA" id="ARBA00001933"/>
    </source>
</evidence>
<dbReference type="OrthoDB" id="9808002at2"/>
<dbReference type="InterPro" id="IPR000192">
    <property type="entry name" value="Aminotrans_V_dom"/>
</dbReference>
<dbReference type="PANTHER" id="PTHR43586:SF8">
    <property type="entry name" value="CYSTEINE DESULFURASE 1, CHLOROPLASTIC"/>
    <property type="match status" value="1"/>
</dbReference>
<accession>A0A0D1JYC8</accession>
<sequence>MSGADPTVARLWRAARPKPLGLHFDNAACSRQSFAVIDAAAQHARLEAQVGGYVAAESAEPVLQGGRAAVAALTGMSAGDVVFTTGSSNALNLLLSSWDGEKTIACLPGEYGPNLVVMAANGFTVRELPVDEQGRLDVEVAVALLQSDPPALAHLTALGSHRGVAQPLSEFVLACHAIGVAVAVDAAQALGHLDCAVSPDVIYASSRKWLAGPRGVGLLAISSSVSHRLRPRIPLPEWGTPLPVLKRLDLGEANVAARVAFSTALEEHLVAGPELVRARLAEVGRLTRTALAALPGWRVVENVDEPTAITTLEPTRGADPNAVRAKLIADHGIVTTVAGIDRAPHEMKIPVLRVSPHVDVTGEELESFAGALTAAST</sequence>
<evidence type="ECO:0000256" key="3">
    <source>
        <dbReference type="HAMAP-Rule" id="MF_02038"/>
    </source>
</evidence>
<dbReference type="Proteomes" id="UP000032221">
    <property type="component" value="Unassembled WGS sequence"/>
</dbReference>
<evidence type="ECO:0000313" key="6">
    <source>
        <dbReference type="Proteomes" id="UP000032221"/>
    </source>
</evidence>
<comment type="function">
    <text evidence="3">Probably catalyzes the conversion of hercynylcysteine sulfoxide to ergothioneine.</text>
</comment>
<keyword evidence="3" id="KW-0456">Lyase</keyword>
<comment type="cofactor">
    <cofactor evidence="1 3">
        <name>pyridoxal 5'-phosphate</name>
        <dbReference type="ChEBI" id="CHEBI:597326"/>
    </cofactor>
</comment>
<evidence type="ECO:0000259" key="4">
    <source>
        <dbReference type="Pfam" id="PF00266"/>
    </source>
</evidence>
<organism evidence="5 6">
    <name type="scientific">Mycolicibacterium llatzerense</name>
    <dbReference type="NCBI Taxonomy" id="280871"/>
    <lineage>
        <taxon>Bacteria</taxon>
        <taxon>Bacillati</taxon>
        <taxon>Actinomycetota</taxon>
        <taxon>Actinomycetes</taxon>
        <taxon>Mycobacteriales</taxon>
        <taxon>Mycobacteriaceae</taxon>
        <taxon>Mycolicibacterium</taxon>
    </lineage>
</organism>
<comment type="catalytic activity">
    <reaction evidence="3">
        <text>S-(hercyn-2-yl)-L-cysteine S-oxide + AH2 + H(+) = ergothioneine + pyruvate + A + NH4(+)</text>
        <dbReference type="Rhea" id="RHEA:42688"/>
        <dbReference type="ChEBI" id="CHEBI:13193"/>
        <dbReference type="ChEBI" id="CHEBI:15361"/>
        <dbReference type="ChEBI" id="CHEBI:15378"/>
        <dbReference type="ChEBI" id="CHEBI:17499"/>
        <dbReference type="ChEBI" id="CHEBI:28938"/>
        <dbReference type="ChEBI" id="CHEBI:82706"/>
        <dbReference type="ChEBI" id="CHEBI:134344"/>
    </reaction>
</comment>
<keyword evidence="6" id="KW-1185">Reference proteome</keyword>
<gene>
    <name evidence="3" type="primary">egtE</name>
    <name evidence="5" type="ORF">TL10_06545</name>
</gene>
<dbReference type="PATRIC" id="fig|280871.6.peg.1349"/>
<comment type="caution">
    <text evidence="5">The sequence shown here is derived from an EMBL/GenBank/DDBJ whole genome shotgun (WGS) entry which is preliminary data.</text>
</comment>